<sequence length="195" mass="22770">MKRKNWTEAETTYLMENYPAISDTVMAARLGVSRRTLSNKAHELGLDKGINPEWLERAEKVRGLYSSRSYTEIALETGIPVRSVARIISKLGLTRSKREENRIRSRIRRNITDREKRRVIFGLAPLTRIKVVTNKHRIKLRHALKKAGYIVQRGQNVMYYHPEMERDHRRENAGRSVGLSFEPWETIDNKLCVNL</sequence>
<dbReference type="RefSeq" id="WP_107033141.1">
    <property type="nucleotide sequence ID" value="NZ_PUEC01000032.1"/>
</dbReference>
<dbReference type="AlphaFoldDB" id="A0A2V1IMP8"/>
<proteinExistence type="predicted"/>
<gene>
    <name evidence="1" type="ORF">C5O23_11790</name>
</gene>
<keyword evidence="2" id="KW-1185">Reference proteome</keyword>
<dbReference type="GeneID" id="82527013"/>
<organism evidence="1 2">
    <name type="scientific">Duncaniella muris</name>
    <dbReference type="NCBI Taxonomy" id="2094150"/>
    <lineage>
        <taxon>Bacteria</taxon>
        <taxon>Pseudomonadati</taxon>
        <taxon>Bacteroidota</taxon>
        <taxon>Bacteroidia</taxon>
        <taxon>Bacteroidales</taxon>
        <taxon>Muribaculaceae</taxon>
        <taxon>Duncaniella</taxon>
    </lineage>
</organism>
<reference evidence="2" key="1">
    <citation type="submission" date="2018-02" db="EMBL/GenBank/DDBJ databases">
        <authorList>
            <person name="Clavel T."/>
            <person name="Strowig T."/>
        </authorList>
    </citation>
    <scope>NUCLEOTIDE SEQUENCE [LARGE SCALE GENOMIC DNA]</scope>
    <source>
        <strain evidence="2">DSM 103720</strain>
    </source>
</reference>
<dbReference type="EMBL" id="PUEC01000032">
    <property type="protein sequence ID" value="PWB00741.1"/>
    <property type="molecule type" value="Genomic_DNA"/>
</dbReference>
<protein>
    <submittedName>
        <fullName evidence="1">MarR family transcriptional regulator</fullName>
    </submittedName>
</protein>
<evidence type="ECO:0000313" key="2">
    <source>
        <dbReference type="Proteomes" id="UP000244905"/>
    </source>
</evidence>
<comment type="caution">
    <text evidence="1">The sequence shown here is derived from an EMBL/GenBank/DDBJ whole genome shotgun (WGS) entry which is preliminary data.</text>
</comment>
<evidence type="ECO:0000313" key="1">
    <source>
        <dbReference type="EMBL" id="PWB00741.1"/>
    </source>
</evidence>
<dbReference type="Proteomes" id="UP000244905">
    <property type="component" value="Unassembled WGS sequence"/>
</dbReference>
<name>A0A2V1IMP8_9BACT</name>
<accession>A0A2V1IMP8</accession>